<organism evidence="2 3">
    <name type="scientific">Fusarium poae</name>
    <dbReference type="NCBI Taxonomy" id="36050"/>
    <lineage>
        <taxon>Eukaryota</taxon>
        <taxon>Fungi</taxon>
        <taxon>Dikarya</taxon>
        <taxon>Ascomycota</taxon>
        <taxon>Pezizomycotina</taxon>
        <taxon>Sordariomycetes</taxon>
        <taxon>Hypocreomycetidae</taxon>
        <taxon>Hypocreales</taxon>
        <taxon>Nectriaceae</taxon>
        <taxon>Fusarium</taxon>
    </lineage>
</organism>
<dbReference type="Pfam" id="PF06985">
    <property type="entry name" value="HET"/>
    <property type="match status" value="1"/>
</dbReference>
<dbReference type="InterPro" id="IPR010730">
    <property type="entry name" value="HET"/>
</dbReference>
<evidence type="ECO:0000313" key="2">
    <source>
        <dbReference type="EMBL" id="OBS22957.1"/>
    </source>
</evidence>
<accession>A0A1B8AR49</accession>
<name>A0A1B8AR49_FUSPO</name>
<keyword evidence="3" id="KW-1185">Reference proteome</keyword>
<dbReference type="AlphaFoldDB" id="A0A1B8AR49"/>
<proteinExistence type="predicted"/>
<dbReference type="Proteomes" id="UP000091967">
    <property type="component" value="Unassembled WGS sequence"/>
</dbReference>
<dbReference type="EMBL" id="LYXU01000003">
    <property type="protein sequence ID" value="OBS22957.1"/>
    <property type="molecule type" value="Genomic_DNA"/>
</dbReference>
<evidence type="ECO:0000259" key="1">
    <source>
        <dbReference type="Pfam" id="PF06985"/>
    </source>
</evidence>
<protein>
    <recommendedName>
        <fullName evidence="1">Heterokaryon incompatibility domain-containing protein</fullName>
    </recommendedName>
</protein>
<comment type="caution">
    <text evidence="2">The sequence shown here is derived from an EMBL/GenBank/DDBJ whole genome shotgun (WGS) entry which is preliminary data.</text>
</comment>
<feature type="domain" description="Heterokaryon incompatibility" evidence="1">
    <location>
        <begin position="25"/>
        <end position="114"/>
    </location>
</feature>
<dbReference type="PANTHER" id="PTHR10622">
    <property type="entry name" value="HET DOMAIN-CONTAINING PROTEIN"/>
    <property type="match status" value="1"/>
</dbReference>
<gene>
    <name evidence="2" type="ORF">FPOA_09278</name>
</gene>
<evidence type="ECO:0000313" key="3">
    <source>
        <dbReference type="Proteomes" id="UP000091967"/>
    </source>
</evidence>
<dbReference type="OMA" id="IMSWASM"/>
<dbReference type="PANTHER" id="PTHR10622:SF10">
    <property type="entry name" value="HET DOMAIN-CONTAINING PROTEIN"/>
    <property type="match status" value="1"/>
</dbReference>
<dbReference type="STRING" id="36050.A0A1B8AR49"/>
<reference evidence="2 3" key="1">
    <citation type="submission" date="2016-06" db="EMBL/GenBank/DDBJ databases">
        <title>Living apart together: crosstalk between the core and supernumerary genomes in a fungal plant pathogen.</title>
        <authorList>
            <person name="Vanheule A."/>
            <person name="Audenaert K."/>
            <person name="Warris S."/>
            <person name="Van De Geest H."/>
            <person name="Schijlen E."/>
            <person name="Hofte M."/>
            <person name="De Saeger S."/>
            <person name="Haesaert G."/>
            <person name="Waalwijk C."/>
            <person name="Van Der Lee T."/>
        </authorList>
    </citation>
    <scope>NUCLEOTIDE SEQUENCE [LARGE SCALE GENOMIC DNA]</scope>
    <source>
        <strain evidence="2 3">2516</strain>
    </source>
</reference>
<sequence>MRLINVETLELESFVGDLGREVPAYAILSHVWTNEEVSYQQMTGSLSLSEDSKGYRKIVEFCAKARNEGFEYAWVDTCCIDKTSSAELSEAINSMFLWYRKSDACYVYLQDVPSTENPVSQGSAFRQSRWFTRGWTLQELLAPHEVIFLANDWREIGTKATLSATISEITKIDIKTLVGHTWNHVSIAMIMSWASVRQTTRLEDQSYSLLGLFDVNMPLIYGEGQKAFYRLQVEIMKLSNDDSLFAWSTEPLQDKGYSTREGISARGFQFLGLLAPSVSCFRDSYDIVTPKDYPESHSPYDMAKQNVSLSAVLVKLCPLPIDPKNLSCGIDDVDVVGTVRFSKNVHPVKAVDHSLVITPARQNSKGMKAMCLLAILRCSNKDGYIAIPIKKLASGSYQRVENGYRCRWFRVRLMPLRLCLTEEHERQHHESAYRLRQFDSENRERGPPADPPETILIKAYVPLETSFGASKSMAKAEGLNSTFRFRSLPIEHANYVLSSDYPVDKILPLSDPRAHATVIKSFNSIIDVAPTTFILYRDIELKAKLPPFVICVKSRRDKMQGSDSILGCLVGTQVDSWIRTPETLDADFIEVDIKRSCTRILLAGDLYLIFRARQSIDQSSIRYLNVSIERELAWDTESENDLSNINGGLSSDLEESISRRFTDISI</sequence>